<protein>
    <submittedName>
        <fullName evidence="1">Uncharacterized protein</fullName>
    </submittedName>
</protein>
<proteinExistence type="predicted"/>
<accession>A0A0F9FY10</accession>
<dbReference type="AlphaFoldDB" id="A0A0F9FY10"/>
<evidence type="ECO:0000313" key="1">
    <source>
        <dbReference type="EMBL" id="KKL91269.1"/>
    </source>
</evidence>
<sequence length="97" mass="11439">MDHMENKLLMKNLEDLRNIDVDICTTVRTTIRELKPDDYYIPIRLLRRYGKGELIRTIRRRTDDPFLSETVLGTTIKSYPSDMVHPVVLLDRNLPPN</sequence>
<reference evidence="1" key="1">
    <citation type="journal article" date="2015" name="Nature">
        <title>Complex archaea that bridge the gap between prokaryotes and eukaryotes.</title>
        <authorList>
            <person name="Spang A."/>
            <person name="Saw J.H."/>
            <person name="Jorgensen S.L."/>
            <person name="Zaremba-Niedzwiedzka K."/>
            <person name="Martijn J."/>
            <person name="Lind A.E."/>
            <person name="van Eijk R."/>
            <person name="Schleper C."/>
            <person name="Guy L."/>
            <person name="Ettema T.J."/>
        </authorList>
    </citation>
    <scope>NUCLEOTIDE SEQUENCE</scope>
</reference>
<name>A0A0F9FY10_9ZZZZ</name>
<dbReference type="EMBL" id="LAZR01019777">
    <property type="protein sequence ID" value="KKL91269.1"/>
    <property type="molecule type" value="Genomic_DNA"/>
</dbReference>
<comment type="caution">
    <text evidence="1">The sequence shown here is derived from an EMBL/GenBank/DDBJ whole genome shotgun (WGS) entry which is preliminary data.</text>
</comment>
<gene>
    <name evidence="1" type="ORF">LCGC14_1896370</name>
</gene>
<organism evidence="1">
    <name type="scientific">marine sediment metagenome</name>
    <dbReference type="NCBI Taxonomy" id="412755"/>
    <lineage>
        <taxon>unclassified sequences</taxon>
        <taxon>metagenomes</taxon>
        <taxon>ecological metagenomes</taxon>
    </lineage>
</organism>